<protein>
    <submittedName>
        <fullName evidence="3">S41 family peptidase</fullName>
    </submittedName>
</protein>
<dbReference type="RefSeq" id="WP_341688433.1">
    <property type="nucleotide sequence ID" value="NZ_JBBYHS010000001.1"/>
</dbReference>
<comment type="caution">
    <text evidence="3">The sequence shown here is derived from an EMBL/GenBank/DDBJ whole genome shotgun (WGS) entry which is preliminary data.</text>
</comment>
<proteinExistence type="predicted"/>
<evidence type="ECO:0000313" key="3">
    <source>
        <dbReference type="EMBL" id="MEL1252259.1"/>
    </source>
</evidence>
<keyword evidence="1" id="KW-1133">Transmembrane helix</keyword>
<feature type="transmembrane region" description="Helical" evidence="1">
    <location>
        <begin position="45"/>
        <end position="62"/>
    </location>
</feature>
<dbReference type="Gene3D" id="2.30.42.10">
    <property type="match status" value="1"/>
</dbReference>
<dbReference type="SUPFAM" id="SSF52096">
    <property type="entry name" value="ClpP/crotonase"/>
    <property type="match status" value="1"/>
</dbReference>
<dbReference type="PANTHER" id="PTHR32060:SF30">
    <property type="entry name" value="CARBOXY-TERMINAL PROCESSING PROTEASE CTPA"/>
    <property type="match status" value="1"/>
</dbReference>
<dbReference type="InterPro" id="IPR005151">
    <property type="entry name" value="Tail-specific_protease"/>
</dbReference>
<evidence type="ECO:0000313" key="4">
    <source>
        <dbReference type="Proteomes" id="UP001485226"/>
    </source>
</evidence>
<organism evidence="3 4">
    <name type="scientific">Flavobacterium calami</name>
    <dbReference type="NCBI Taxonomy" id="3139144"/>
    <lineage>
        <taxon>Bacteria</taxon>
        <taxon>Pseudomonadati</taxon>
        <taxon>Bacteroidota</taxon>
        <taxon>Flavobacteriia</taxon>
        <taxon>Flavobacteriales</taxon>
        <taxon>Flavobacteriaceae</taxon>
        <taxon>Flavobacterium</taxon>
    </lineage>
</organism>
<dbReference type="Gene3D" id="3.90.226.10">
    <property type="entry name" value="2-enoyl-CoA Hydratase, Chain A, domain 1"/>
    <property type="match status" value="1"/>
</dbReference>
<accession>A0ABU9III9</accession>
<evidence type="ECO:0000259" key="2">
    <source>
        <dbReference type="SMART" id="SM00245"/>
    </source>
</evidence>
<evidence type="ECO:0000256" key="1">
    <source>
        <dbReference type="SAM" id="Phobius"/>
    </source>
</evidence>
<dbReference type="SUPFAM" id="SSF50156">
    <property type="entry name" value="PDZ domain-like"/>
    <property type="match status" value="1"/>
</dbReference>
<dbReference type="InterPro" id="IPR036034">
    <property type="entry name" value="PDZ_sf"/>
</dbReference>
<gene>
    <name evidence="3" type="ORF">AAEO57_00620</name>
</gene>
<dbReference type="PANTHER" id="PTHR32060">
    <property type="entry name" value="TAIL-SPECIFIC PROTEASE"/>
    <property type="match status" value="1"/>
</dbReference>
<sequence length="602" mass="70432">MESKRIFRKLMTKIIDLIVWLLLICFCIGRNLNKKIAKIKFMKRQNIFAIALCLCFIIQTFSQEKKEITVIEKYKQFGLVWGLIKYHHSEVSKGKYDWDSIFIENIDKLDIVTSQSELNDFLLNFILSIQTSKIKIDIDNEDLFKKNLDYDWIEQYSANDKLYNYLKQLKENTIIGDYYVVKQINRKLTAQKDSGEFKSFDYKIKSHRLLELFSYWNVIQYHYVNKYLIDTNWVSQLDYFVDGFINSNSNLEYEVQKNKLIASIKDCHAYHLSKLVSDSLIFKYKPPFRVKLVNDTLVVTGIFNNKLGEKDDLKLGDLIIEVQDQNIKSVLNKKVGSMLSFSNDSYLKRVAGWVFYNNEDSIKVKIKRKDSIIDKYIHLYKDFEVKDPSWLKSFYVEKKWQLIDNKIGYINLKEITKNELKEAFEEFSNTDGIVIDLRNAPKYISEADIPKYTYPEKRKFIKVLFPLPDRPSLAKFDTPLISYILDPFESGSKNLKYYDKRIVLLVNGSTQSRMEFIGMAIQASPNCLTIGESTAGSVMNIATFTMADGTQTNFTSLGAFYPDGTEVQKKGLKIDYFVNETTSNFTQDQYIKEAIKQIRFKS</sequence>
<dbReference type="Proteomes" id="UP001485226">
    <property type="component" value="Unassembled WGS sequence"/>
</dbReference>
<dbReference type="Pfam" id="PF03572">
    <property type="entry name" value="Peptidase_S41"/>
    <property type="match status" value="1"/>
</dbReference>
<keyword evidence="4" id="KW-1185">Reference proteome</keyword>
<dbReference type="InterPro" id="IPR029045">
    <property type="entry name" value="ClpP/crotonase-like_dom_sf"/>
</dbReference>
<feature type="domain" description="Tail specific protease" evidence="2">
    <location>
        <begin position="378"/>
        <end position="579"/>
    </location>
</feature>
<keyword evidence="1" id="KW-0472">Membrane</keyword>
<dbReference type="SMART" id="SM00245">
    <property type="entry name" value="TSPc"/>
    <property type="match status" value="1"/>
</dbReference>
<keyword evidence="1" id="KW-0812">Transmembrane</keyword>
<dbReference type="EMBL" id="JBBYHS010000001">
    <property type="protein sequence ID" value="MEL1252259.1"/>
    <property type="molecule type" value="Genomic_DNA"/>
</dbReference>
<feature type="transmembrane region" description="Helical" evidence="1">
    <location>
        <begin position="14"/>
        <end position="33"/>
    </location>
</feature>
<reference evidence="3 4" key="1">
    <citation type="submission" date="2024-04" db="EMBL/GenBank/DDBJ databases">
        <title>Flavobacterium sp. DGU38 16S ribosomal RNA gene Genome sequencing and assembly.</title>
        <authorList>
            <person name="Park S."/>
        </authorList>
    </citation>
    <scope>NUCLEOTIDE SEQUENCE [LARGE SCALE GENOMIC DNA]</scope>
    <source>
        <strain evidence="3 4">DGU38</strain>
    </source>
</reference>
<name>A0ABU9III9_9FLAO</name>